<evidence type="ECO:0000256" key="4">
    <source>
        <dbReference type="ARBA" id="ARBA00022840"/>
    </source>
</evidence>
<comment type="caution">
    <text evidence="7">The sequence shown here is derived from an EMBL/GenBank/DDBJ whole genome shotgun (WGS) entry which is preliminary data.</text>
</comment>
<evidence type="ECO:0000259" key="6">
    <source>
        <dbReference type="PROSITE" id="PS50862"/>
    </source>
</evidence>
<dbReference type="GO" id="GO:0000049">
    <property type="term" value="F:tRNA binding"/>
    <property type="evidence" value="ECO:0007669"/>
    <property type="project" value="TreeGrafter"/>
</dbReference>
<dbReference type="SUPFAM" id="SSF55681">
    <property type="entry name" value="Class II aaRS and biotin synthetases"/>
    <property type="match status" value="1"/>
</dbReference>
<dbReference type="Proteomes" id="UP000238071">
    <property type="component" value="Unassembled WGS sequence"/>
</dbReference>
<evidence type="ECO:0000256" key="2">
    <source>
        <dbReference type="ARBA" id="ARBA00022598"/>
    </source>
</evidence>
<dbReference type="GO" id="GO:0004824">
    <property type="term" value="F:lysine-tRNA ligase activity"/>
    <property type="evidence" value="ECO:0007669"/>
    <property type="project" value="InterPro"/>
</dbReference>
<comment type="catalytic activity">
    <reaction evidence="5">
        <text>D-beta-lysine + L-lysyl-[protein] + ATP = N(6)-((3R)-3,6-diaminohexanoyl)-L-lysyl-[protein] + AMP + diphosphate + H(+)</text>
        <dbReference type="Rhea" id="RHEA:83435"/>
        <dbReference type="Rhea" id="RHEA-COMP:9752"/>
        <dbReference type="Rhea" id="RHEA-COMP:20131"/>
        <dbReference type="ChEBI" id="CHEBI:15378"/>
        <dbReference type="ChEBI" id="CHEBI:29969"/>
        <dbReference type="ChEBI" id="CHEBI:30616"/>
        <dbReference type="ChEBI" id="CHEBI:33019"/>
        <dbReference type="ChEBI" id="CHEBI:84138"/>
        <dbReference type="ChEBI" id="CHEBI:156053"/>
        <dbReference type="ChEBI" id="CHEBI:456215"/>
    </reaction>
    <physiologicalReaction direction="left-to-right" evidence="5">
        <dbReference type="Rhea" id="RHEA:83436"/>
    </physiologicalReaction>
</comment>
<dbReference type="AlphaFoldDB" id="A0A2S6H6N5"/>
<evidence type="ECO:0000313" key="7">
    <source>
        <dbReference type="EMBL" id="PPK73145.1"/>
    </source>
</evidence>
<dbReference type="NCBIfam" id="TIGR00462">
    <property type="entry name" value="genX"/>
    <property type="match status" value="1"/>
</dbReference>
<dbReference type="PANTHER" id="PTHR42918">
    <property type="entry name" value="LYSYL-TRNA SYNTHETASE"/>
    <property type="match status" value="1"/>
</dbReference>
<dbReference type="InterPro" id="IPR006195">
    <property type="entry name" value="aa-tRNA-synth_II"/>
</dbReference>
<dbReference type="GO" id="GO:0005524">
    <property type="term" value="F:ATP binding"/>
    <property type="evidence" value="ECO:0007669"/>
    <property type="project" value="UniProtKB-KW"/>
</dbReference>
<evidence type="ECO:0000256" key="3">
    <source>
        <dbReference type="ARBA" id="ARBA00022741"/>
    </source>
</evidence>
<keyword evidence="4" id="KW-0067">ATP-binding</keyword>
<reference evidence="7 8" key="1">
    <citation type="submission" date="2018-02" db="EMBL/GenBank/DDBJ databases">
        <title>Subsurface microbial communities from deep shales in Ohio and West Virginia, USA.</title>
        <authorList>
            <person name="Wrighton K."/>
        </authorList>
    </citation>
    <scope>NUCLEOTIDE SEQUENCE [LARGE SCALE GENOMIC DNA]</scope>
    <source>
        <strain evidence="7 8">OWC-G53F</strain>
    </source>
</reference>
<dbReference type="InterPro" id="IPR045864">
    <property type="entry name" value="aa-tRNA-synth_II/BPL/LPL"/>
</dbReference>
<accession>A0A2S6H6N5</accession>
<dbReference type="RefSeq" id="WP_181049822.1">
    <property type="nucleotide sequence ID" value="NZ_PTIY01000002.1"/>
</dbReference>
<feature type="domain" description="Aminoacyl-transfer RNA synthetases class-II family profile" evidence="6">
    <location>
        <begin position="14"/>
        <end position="337"/>
    </location>
</feature>
<gene>
    <name evidence="7" type="ORF">B0F88_102124</name>
</gene>
<dbReference type="PANTHER" id="PTHR42918:SF6">
    <property type="entry name" value="ELONGATION FACTOR P--(R)-BETA-LYSINE LIGASE"/>
    <property type="match status" value="1"/>
</dbReference>
<keyword evidence="8" id="KW-1185">Reference proteome</keyword>
<dbReference type="GO" id="GO:0005829">
    <property type="term" value="C:cytosol"/>
    <property type="evidence" value="ECO:0007669"/>
    <property type="project" value="TreeGrafter"/>
</dbReference>
<comment type="subunit">
    <text evidence="1">Homodimer.</text>
</comment>
<evidence type="ECO:0000313" key="8">
    <source>
        <dbReference type="Proteomes" id="UP000238071"/>
    </source>
</evidence>
<keyword evidence="2" id="KW-0436">Ligase</keyword>
<dbReference type="Pfam" id="PF00152">
    <property type="entry name" value="tRNA-synt_2"/>
    <property type="match status" value="1"/>
</dbReference>
<organism evidence="7 8">
    <name type="scientific">Methylobacter tundripaludum</name>
    <dbReference type="NCBI Taxonomy" id="173365"/>
    <lineage>
        <taxon>Bacteria</taxon>
        <taxon>Pseudomonadati</taxon>
        <taxon>Pseudomonadota</taxon>
        <taxon>Gammaproteobacteria</taxon>
        <taxon>Methylococcales</taxon>
        <taxon>Methylococcaceae</taxon>
        <taxon>Methylobacter</taxon>
    </lineage>
</organism>
<dbReference type="InterPro" id="IPR004525">
    <property type="entry name" value="EpmA"/>
</dbReference>
<keyword evidence="3" id="KW-0547">Nucleotide-binding</keyword>
<dbReference type="PROSITE" id="PS50862">
    <property type="entry name" value="AA_TRNA_LIGASE_II"/>
    <property type="match status" value="1"/>
</dbReference>
<dbReference type="NCBIfam" id="NF006828">
    <property type="entry name" value="PRK09350.1"/>
    <property type="match status" value="1"/>
</dbReference>
<sequence>MLQEWQPTCPIELLRLRARTLAKIRQFFADRSVLEVETPLLGNSIGTDPQLAFFTTEYLSPGMVCTPEACQEQAWQSPSRQTLFLQTSPEFAMKRLLAAGSGSIYQIGKAFRNGESGRFHNPEFTMLEWYRVGFTLPQLMDEIAELVGGLFIDLPLQETQRVSYQDVFVSFTGLDPLVFSYQDYCNFARECGLSEAVDICGHDHALWLDFIFSHNVQPHLGKNALCMVYGYPACQSSLARINEQCAQITERVELFVNGVELGNGYHELTDAAEQSSRFDKELAIRQQQKLPVSVKDKRLIAALESGLPECSGMAIGLDRLLMLLSGSASIDDVLSFPIHRA</sequence>
<keyword evidence="7" id="KW-0030">Aminoacyl-tRNA synthetase</keyword>
<dbReference type="FunFam" id="3.30.930.10:FF:000017">
    <property type="entry name" value="Elongation factor P--(R)-beta-lysine ligase"/>
    <property type="match status" value="1"/>
</dbReference>
<evidence type="ECO:0000256" key="1">
    <source>
        <dbReference type="ARBA" id="ARBA00011738"/>
    </source>
</evidence>
<dbReference type="GO" id="GO:0006430">
    <property type="term" value="P:lysyl-tRNA aminoacylation"/>
    <property type="evidence" value="ECO:0007669"/>
    <property type="project" value="InterPro"/>
</dbReference>
<dbReference type="InterPro" id="IPR004364">
    <property type="entry name" value="Aa-tRNA-synt_II"/>
</dbReference>
<evidence type="ECO:0000256" key="5">
    <source>
        <dbReference type="ARBA" id="ARBA00052794"/>
    </source>
</evidence>
<name>A0A2S6H6N5_9GAMM</name>
<dbReference type="EMBL" id="PTIY01000002">
    <property type="protein sequence ID" value="PPK73145.1"/>
    <property type="molecule type" value="Genomic_DNA"/>
</dbReference>
<proteinExistence type="predicted"/>
<protein>
    <submittedName>
        <fullName evidence="7">Lysyl-tRNA synthetase class 2</fullName>
    </submittedName>
</protein>
<dbReference type="Gene3D" id="3.30.930.10">
    <property type="entry name" value="Bira Bifunctional Protein, Domain 2"/>
    <property type="match status" value="1"/>
</dbReference>